<proteinExistence type="predicted"/>
<dbReference type="AlphaFoldDB" id="A0A1H8ETL1"/>
<dbReference type="Proteomes" id="UP000199206">
    <property type="component" value="Unassembled WGS sequence"/>
</dbReference>
<keyword evidence="2" id="KW-1185">Reference proteome</keyword>
<dbReference type="Gene3D" id="2.30.30.110">
    <property type="match status" value="1"/>
</dbReference>
<dbReference type="STRING" id="1166340.SAMN05192583_2278"/>
<dbReference type="PANTHER" id="PTHR33988">
    <property type="entry name" value="ENDORIBONUCLEASE MAZF-RELATED"/>
    <property type="match status" value="1"/>
</dbReference>
<dbReference type="GO" id="GO:0006402">
    <property type="term" value="P:mRNA catabolic process"/>
    <property type="evidence" value="ECO:0007669"/>
    <property type="project" value="TreeGrafter"/>
</dbReference>
<protein>
    <submittedName>
        <fullName evidence="1">mRNA interferase MazF</fullName>
    </submittedName>
</protein>
<sequence>MTELTRGAIVLARTHDAVGDLVACLVIQSDLFNDTHGTITVCPLTQVIGGETLFRVTLSPQEHTGLTAESEIQVDKLVSIRRERLDRVIGHASPTRMEQVDQALRRWLML</sequence>
<dbReference type="EMBL" id="FOCF01000005">
    <property type="protein sequence ID" value="SEN22088.1"/>
    <property type="molecule type" value="Genomic_DNA"/>
</dbReference>
<dbReference type="GO" id="GO:0003677">
    <property type="term" value="F:DNA binding"/>
    <property type="evidence" value="ECO:0007669"/>
    <property type="project" value="InterPro"/>
</dbReference>
<organism evidence="1 2">
    <name type="scientific">Sphingomonas gellani</name>
    <dbReference type="NCBI Taxonomy" id="1166340"/>
    <lineage>
        <taxon>Bacteria</taxon>
        <taxon>Pseudomonadati</taxon>
        <taxon>Pseudomonadota</taxon>
        <taxon>Alphaproteobacteria</taxon>
        <taxon>Sphingomonadales</taxon>
        <taxon>Sphingomonadaceae</taxon>
        <taxon>Sphingomonas</taxon>
    </lineage>
</organism>
<dbReference type="SUPFAM" id="SSF50118">
    <property type="entry name" value="Cell growth inhibitor/plasmid maintenance toxic component"/>
    <property type="match status" value="1"/>
</dbReference>
<evidence type="ECO:0000313" key="2">
    <source>
        <dbReference type="Proteomes" id="UP000199206"/>
    </source>
</evidence>
<dbReference type="RefSeq" id="WP_093665823.1">
    <property type="nucleotide sequence ID" value="NZ_FOCF01000005.1"/>
</dbReference>
<dbReference type="GO" id="GO:0004521">
    <property type="term" value="F:RNA endonuclease activity"/>
    <property type="evidence" value="ECO:0007669"/>
    <property type="project" value="TreeGrafter"/>
</dbReference>
<name>A0A1H8ETL1_9SPHN</name>
<reference evidence="2" key="1">
    <citation type="submission" date="2016-10" db="EMBL/GenBank/DDBJ databases">
        <authorList>
            <person name="Varghese N."/>
            <person name="Submissions S."/>
        </authorList>
    </citation>
    <scope>NUCLEOTIDE SEQUENCE [LARGE SCALE GENOMIC DNA]</scope>
    <source>
        <strain evidence="2">S6-262</strain>
    </source>
</reference>
<dbReference type="InterPro" id="IPR011067">
    <property type="entry name" value="Plasmid_toxin/cell-grow_inhib"/>
</dbReference>
<gene>
    <name evidence="1" type="ORF">SAMN05192583_2278</name>
</gene>
<evidence type="ECO:0000313" key="1">
    <source>
        <dbReference type="EMBL" id="SEN22088.1"/>
    </source>
</evidence>
<accession>A0A1H8ETL1</accession>
<dbReference type="OrthoDB" id="3196747at2"/>
<dbReference type="Pfam" id="PF02452">
    <property type="entry name" value="PemK_toxin"/>
    <property type="match status" value="1"/>
</dbReference>
<dbReference type="InterPro" id="IPR003477">
    <property type="entry name" value="PemK-like"/>
</dbReference>
<dbReference type="GO" id="GO:0016075">
    <property type="term" value="P:rRNA catabolic process"/>
    <property type="evidence" value="ECO:0007669"/>
    <property type="project" value="TreeGrafter"/>
</dbReference>